<dbReference type="EMBL" id="CP021417">
    <property type="protein sequence ID" value="ARU45737.2"/>
    <property type="molecule type" value="Genomic_DNA"/>
</dbReference>
<dbReference type="Proteomes" id="UP000195652">
    <property type="component" value="Chromosome"/>
</dbReference>
<reference evidence="1 2" key="2">
    <citation type="journal article" date="2020" name="Antonie Van Leeuwenhoek">
        <title>Phylogenomic characterisation of a novel corynebacterial species pathogenic to animals.</title>
        <authorList>
            <person name="Moller J."/>
            <person name="Musella L."/>
            <person name="Melnikov V."/>
            <person name="Geissdorfer W."/>
            <person name="Burkovski A."/>
            <person name="Sangal V."/>
        </authorList>
    </citation>
    <scope>NUCLEOTIDE SEQUENCE [LARGE SCALE GENOMIC DNA]</scope>
    <source>
        <strain evidence="1 2">PO100/5</strain>
    </source>
</reference>
<protein>
    <submittedName>
        <fullName evidence="1">Uncharacterized protein</fullName>
    </submittedName>
</protein>
<name>A0A7Y4LJY5_9CORY</name>
<proteinExistence type="predicted"/>
<sequence>MADRLGLPIAVGFYTDSPAPATYLVATPLGDMFDVFADNTPGVEIEEARLAVFTTGNYLPIRDRLTKALLDAGLTVTARRYVGFEADTGYHHYALDIASHHQY</sequence>
<accession>A0A7Y4LJY5</accession>
<reference evidence="1 2" key="1">
    <citation type="journal article" date="2014" name="BMC Vet. Res.">
        <title>First report of Corynebacterium pseudotuberculosis from caseous lymphadenitis lesions in Black Alentejano pig (Sus scrofa domesticus).</title>
        <authorList>
            <person name="Oliveira M."/>
            <person name="Barroco C."/>
            <person name="Mottola C."/>
            <person name="Santos R."/>
            <person name="Lemsaddek A."/>
            <person name="Tavares L."/>
            <person name="Semedo-Lemsaddek T."/>
        </authorList>
    </citation>
    <scope>NUCLEOTIDE SEQUENCE [LARGE SCALE GENOMIC DNA]</scope>
    <source>
        <strain evidence="1 2">PO100/5</strain>
    </source>
</reference>
<dbReference type="AlphaFoldDB" id="A0A7Y4LJY5"/>
<keyword evidence="2" id="KW-1185">Reference proteome</keyword>
<organism evidence="1 2">
    <name type="scientific">Corynebacterium silvaticum</name>
    <dbReference type="NCBI Taxonomy" id="2320431"/>
    <lineage>
        <taxon>Bacteria</taxon>
        <taxon>Bacillati</taxon>
        <taxon>Actinomycetota</taxon>
        <taxon>Actinomycetes</taxon>
        <taxon>Mycobacteriales</taxon>
        <taxon>Corynebacteriaceae</taxon>
        <taxon>Corynebacterium</taxon>
    </lineage>
</organism>
<gene>
    <name evidence="1" type="ORF">CBE74_03595</name>
</gene>
<dbReference type="KEGG" id="csil:CBE74_03595"/>
<evidence type="ECO:0000313" key="1">
    <source>
        <dbReference type="EMBL" id="ARU45737.2"/>
    </source>
</evidence>
<reference evidence="1 2" key="4">
    <citation type="journal article" date="2020" name="PLoS ONE">
        <title>Taxonomic classification of strain PO100/5 shows a broader geographic distribution and genetic markers of the recently described Corynebacterium silvaticum.</title>
        <authorList>
            <person name="Viana M.V.C."/>
            <person name="Profeta R."/>
            <person name="da Silva A.L."/>
            <person name="Hurtado R."/>
            <person name="Cerqueira J.C."/>
            <person name="Ribeiro B.F.S."/>
            <person name="Almeida M.O."/>
            <person name="Morais-Rodrigues F."/>
            <person name="Soares S.C."/>
            <person name="Oliveira M."/>
            <person name="Tavares L."/>
            <person name="Figueiredo H."/>
            <person name="Wattam A.R."/>
            <person name="Barh D."/>
            <person name="Ghosh P."/>
            <person name="Silva A."/>
            <person name="Azevedo V."/>
        </authorList>
    </citation>
    <scope>NUCLEOTIDE SEQUENCE [LARGE SCALE GENOMIC DNA]</scope>
    <source>
        <strain evidence="1 2">PO100/5</strain>
    </source>
</reference>
<reference evidence="1 2" key="3">
    <citation type="journal article" date="2020" name="Int. J. Syst. Evol. Microbiol.">
        <title>Corynebacterium silvaticum sp. nov., a unique group of NTTB corynebacteria in wild boar and roe deer.</title>
        <authorList>
            <person name="Dangel A."/>
            <person name="Berger A."/>
            <person name="Rau J."/>
            <person name="Eisenberg T."/>
            <person name="Kampfer P."/>
            <person name="Margos G."/>
            <person name="Contzen M."/>
            <person name="Busse H.J."/>
            <person name="Konrad R."/>
            <person name="Peters M."/>
            <person name="Sting R."/>
            <person name="Sing A."/>
        </authorList>
    </citation>
    <scope>NUCLEOTIDE SEQUENCE [LARGE SCALE GENOMIC DNA]</scope>
    <source>
        <strain evidence="1 2">PO100/5</strain>
    </source>
</reference>
<evidence type="ECO:0000313" key="2">
    <source>
        <dbReference type="Proteomes" id="UP000195652"/>
    </source>
</evidence>